<dbReference type="GO" id="GO:0009654">
    <property type="term" value="C:photosystem II oxygen evolving complex"/>
    <property type="evidence" value="ECO:0007669"/>
    <property type="project" value="InterPro"/>
</dbReference>
<dbReference type="FunFam" id="3.30.160.60:FF:000554">
    <property type="entry name" value="protein indeterminate-domain 12-like"/>
    <property type="match status" value="1"/>
</dbReference>
<evidence type="ECO:0000256" key="8">
    <source>
        <dbReference type="PROSITE-ProRule" id="PRU00042"/>
    </source>
</evidence>
<dbReference type="FunFam" id="3.30.160.60:FF:000131">
    <property type="entry name" value="protein indeterminate-domain 5, chloroplastic-like"/>
    <property type="match status" value="1"/>
</dbReference>
<proteinExistence type="predicted"/>
<dbReference type="EMBL" id="QJKJ01006781">
    <property type="protein sequence ID" value="RDX85503.1"/>
    <property type="molecule type" value="Genomic_DNA"/>
</dbReference>
<feature type="compositionally biased region" description="Polar residues" evidence="9">
    <location>
        <begin position="1"/>
        <end position="15"/>
    </location>
</feature>
<evidence type="ECO:0000256" key="9">
    <source>
        <dbReference type="SAM" id="MobiDB-lite"/>
    </source>
</evidence>
<dbReference type="PROSITE" id="PS50157">
    <property type="entry name" value="ZINC_FINGER_C2H2_2"/>
    <property type="match status" value="1"/>
</dbReference>
<dbReference type="SUPFAM" id="SSF57667">
    <property type="entry name" value="beta-beta-alpha zinc fingers"/>
    <property type="match status" value="1"/>
</dbReference>
<dbReference type="PANTHER" id="PTHR10593:SF238">
    <property type="entry name" value="PROTEIN INDETERMINATE-DOMAIN 7-LIKE ISOFORM X2"/>
    <property type="match status" value="1"/>
</dbReference>
<dbReference type="Proteomes" id="UP000257109">
    <property type="component" value="Unassembled WGS sequence"/>
</dbReference>
<dbReference type="Pfam" id="PF22992">
    <property type="entry name" value="C2CH-4th_BIRD-IDD"/>
    <property type="match status" value="1"/>
</dbReference>
<dbReference type="InterPro" id="IPR055186">
    <property type="entry name" value="C2H2-2nd_BIRD-IDD"/>
</dbReference>
<protein>
    <submittedName>
        <fullName evidence="11">PsbP domain-containing protein 7, chloroplastic</fullName>
    </submittedName>
</protein>
<feature type="domain" description="C2H2-type" evidence="10">
    <location>
        <begin position="91"/>
        <end position="113"/>
    </location>
</feature>
<keyword evidence="4" id="KW-0862">Zinc</keyword>
<evidence type="ECO:0000313" key="11">
    <source>
        <dbReference type="EMBL" id="RDX85503.1"/>
    </source>
</evidence>
<dbReference type="PROSITE" id="PS00028">
    <property type="entry name" value="ZINC_FINGER_C2H2_1"/>
    <property type="match status" value="1"/>
</dbReference>
<organism evidence="11 12">
    <name type="scientific">Mucuna pruriens</name>
    <name type="common">Velvet bean</name>
    <name type="synonym">Dolichos pruriens</name>
    <dbReference type="NCBI Taxonomy" id="157652"/>
    <lineage>
        <taxon>Eukaryota</taxon>
        <taxon>Viridiplantae</taxon>
        <taxon>Streptophyta</taxon>
        <taxon>Embryophyta</taxon>
        <taxon>Tracheophyta</taxon>
        <taxon>Spermatophyta</taxon>
        <taxon>Magnoliopsida</taxon>
        <taxon>eudicotyledons</taxon>
        <taxon>Gunneridae</taxon>
        <taxon>Pentapetalae</taxon>
        <taxon>rosids</taxon>
        <taxon>fabids</taxon>
        <taxon>Fabales</taxon>
        <taxon>Fabaceae</taxon>
        <taxon>Papilionoideae</taxon>
        <taxon>50 kb inversion clade</taxon>
        <taxon>NPAAA clade</taxon>
        <taxon>indigoferoid/millettioid clade</taxon>
        <taxon>Phaseoleae</taxon>
        <taxon>Mucuna</taxon>
    </lineage>
</organism>
<evidence type="ECO:0000256" key="7">
    <source>
        <dbReference type="ARBA" id="ARBA00023163"/>
    </source>
</evidence>
<dbReference type="GO" id="GO:0015979">
    <property type="term" value="P:photosynthesis"/>
    <property type="evidence" value="ECO:0007669"/>
    <property type="project" value="InterPro"/>
</dbReference>
<dbReference type="GO" id="GO:0019898">
    <property type="term" value="C:extrinsic component of membrane"/>
    <property type="evidence" value="ECO:0007669"/>
    <property type="project" value="InterPro"/>
</dbReference>
<accession>A0A371G591</accession>
<dbReference type="InterPro" id="IPR002683">
    <property type="entry name" value="PsbP_C"/>
</dbReference>
<evidence type="ECO:0000256" key="2">
    <source>
        <dbReference type="ARBA" id="ARBA00022737"/>
    </source>
</evidence>
<reference evidence="11" key="1">
    <citation type="submission" date="2018-05" db="EMBL/GenBank/DDBJ databases">
        <title>Draft genome of Mucuna pruriens seed.</title>
        <authorList>
            <person name="Nnadi N.E."/>
            <person name="Vos R."/>
            <person name="Hasami M.H."/>
            <person name="Devisetty U.K."/>
            <person name="Aguiy J.C."/>
        </authorList>
    </citation>
    <scope>NUCLEOTIDE SEQUENCE [LARGE SCALE GENOMIC DNA]</scope>
    <source>
        <strain evidence="11">JCA_2017</strain>
    </source>
</reference>
<keyword evidence="1" id="KW-0479">Metal-binding</keyword>
<dbReference type="Pfam" id="PF00096">
    <property type="entry name" value="zf-C2H2"/>
    <property type="match status" value="1"/>
</dbReference>
<evidence type="ECO:0000256" key="6">
    <source>
        <dbReference type="ARBA" id="ARBA00023125"/>
    </source>
</evidence>
<dbReference type="SUPFAM" id="SSF55724">
    <property type="entry name" value="Mog1p/PsbP-like"/>
    <property type="match status" value="1"/>
</dbReference>
<sequence>MSNITSCDSGSFSTENTREDAAVKQQPEMLGQFHSPHSHTSTTTTNNSNGSNTNSQPPAPVKKKRSLPGNPDPSAEVIALSPTTLMATNRFICEICNKGFQRDQNLQLHRRGHNLPWKLKQRTSTEVRKRVYVCPEPSCVHHNPARALGDLTGIKKHFCRKHGEKKWKCDKCSKKYAVQSDWKAHSKICGTREYKCDCGTIFSRRDSFITHRAFCDALAEENNKGNEGQLPKIGPNMQCQAIPNLVSSLPINIVPTPQIGGTSEFNHSEHKHPLSLPHELMPMPAPKPFTSNNVNMAGTVFTRSLSSTTSPSLQLSSNMFEENGLHLAAGSPHMSATALLQKAAQMGATVNEKSFSTSMAPPSFGVLQQQPNGQSFMNQYMNGGQQDVNISTQYNSFGANAMGGGSVGMNGVDMFNAILDQSKALSKIIEQNSRGSSGGATNGGSSGAVNVVGGSKGSGDVMTLDFLGIGGGSSGGGGGGGAHGNFYGGVQQQGETGAPEEVWRNWSMQARFGTWNPNPIRIAQCSGEQSPAEEFAPLATKFRRRLLVGVGSASVVAVGANFGGITSFLLGLSPQSGRNLKLDVLYPIGGYSRCFDTKEGFEFIYPANWVGDQTVLYRAAKKREMERSLDPPPLNVRRRSNINEPVVAFGPPGSTGELNVSVIVSPVASDFSIEAFGGPDEVGEAVIRSITGSGQRPDVKGTLVKSSLREDSIRNAKYYELEFRVESPLFKRHNVSVCCARGGRLFTLNAQAPESEWPVLKSDFYRIANSFSLTT</sequence>
<dbReference type="SMART" id="SM00355">
    <property type="entry name" value="ZnF_C2H2"/>
    <property type="match status" value="3"/>
</dbReference>
<feature type="compositionally biased region" description="Low complexity" evidence="9">
    <location>
        <begin position="34"/>
        <end position="55"/>
    </location>
</feature>
<evidence type="ECO:0000256" key="1">
    <source>
        <dbReference type="ARBA" id="ARBA00022723"/>
    </source>
</evidence>
<evidence type="ECO:0000256" key="5">
    <source>
        <dbReference type="ARBA" id="ARBA00023015"/>
    </source>
</evidence>
<dbReference type="GO" id="GO:0005634">
    <property type="term" value="C:nucleus"/>
    <property type="evidence" value="ECO:0007669"/>
    <property type="project" value="TreeGrafter"/>
</dbReference>
<dbReference type="OrthoDB" id="6354171at2759"/>
<dbReference type="InterPro" id="IPR055185">
    <property type="entry name" value="C2CH-4th_BIRD-IDD"/>
</dbReference>
<keyword evidence="2" id="KW-0677">Repeat</keyword>
<keyword evidence="5" id="KW-0805">Transcription regulation</keyword>
<evidence type="ECO:0000256" key="3">
    <source>
        <dbReference type="ARBA" id="ARBA00022771"/>
    </source>
</evidence>
<dbReference type="InterPro" id="IPR031140">
    <property type="entry name" value="IDD1-16"/>
</dbReference>
<dbReference type="AlphaFoldDB" id="A0A371G591"/>
<feature type="region of interest" description="Disordered" evidence="9">
    <location>
        <begin position="1"/>
        <end position="76"/>
    </location>
</feature>
<dbReference type="Pfam" id="PF22995">
    <property type="entry name" value="C2CH-3rd_BIRD-IDD"/>
    <property type="match status" value="1"/>
</dbReference>
<dbReference type="NCBIfam" id="NF040946">
    <property type="entry name" value="PSII_PsbP"/>
    <property type="match status" value="1"/>
</dbReference>
<dbReference type="InterPro" id="IPR036236">
    <property type="entry name" value="Znf_C2H2_sf"/>
</dbReference>
<keyword evidence="12" id="KW-1185">Reference proteome</keyword>
<keyword evidence="3 8" id="KW-0863">Zinc-finger</keyword>
<dbReference type="GO" id="GO:0003700">
    <property type="term" value="F:DNA-binding transcription factor activity"/>
    <property type="evidence" value="ECO:0007669"/>
    <property type="project" value="TreeGrafter"/>
</dbReference>
<name>A0A371G591_MUCPR</name>
<dbReference type="PANTHER" id="PTHR10593">
    <property type="entry name" value="SERINE/THREONINE-PROTEIN KINASE RIO"/>
    <property type="match status" value="1"/>
</dbReference>
<dbReference type="InterPro" id="IPR055187">
    <property type="entry name" value="C2CH-3rd_BIRD-IDD"/>
</dbReference>
<evidence type="ECO:0000259" key="10">
    <source>
        <dbReference type="PROSITE" id="PS50157"/>
    </source>
</evidence>
<gene>
    <name evidence="11" type="primary">PPD7</name>
    <name evidence="11" type="ORF">CR513_33302</name>
</gene>
<comment type="caution">
    <text evidence="11">The sequence shown here is derived from an EMBL/GenBank/DDBJ whole genome shotgun (WGS) entry which is preliminary data.</text>
</comment>
<dbReference type="Gene3D" id="3.40.1000.10">
    <property type="entry name" value="Mog1/PsbP, alpha/beta/alpha sandwich"/>
    <property type="match status" value="1"/>
</dbReference>
<evidence type="ECO:0000256" key="4">
    <source>
        <dbReference type="ARBA" id="ARBA00022833"/>
    </source>
</evidence>
<dbReference type="InterPro" id="IPR013087">
    <property type="entry name" value="Znf_C2H2_type"/>
</dbReference>
<dbReference type="Pfam" id="PF22996">
    <property type="entry name" value="C2H2-2nd_BIRD-IDD"/>
    <property type="match status" value="1"/>
</dbReference>
<evidence type="ECO:0000313" key="12">
    <source>
        <dbReference type="Proteomes" id="UP000257109"/>
    </source>
</evidence>
<dbReference type="GO" id="GO:0008270">
    <property type="term" value="F:zinc ion binding"/>
    <property type="evidence" value="ECO:0007669"/>
    <property type="project" value="UniProtKB-KW"/>
</dbReference>
<dbReference type="STRING" id="157652.A0A371G591"/>
<dbReference type="GO" id="GO:0003677">
    <property type="term" value="F:DNA binding"/>
    <property type="evidence" value="ECO:0007669"/>
    <property type="project" value="UniProtKB-KW"/>
</dbReference>
<keyword evidence="6" id="KW-0238">DNA-binding</keyword>
<dbReference type="InterPro" id="IPR016123">
    <property type="entry name" value="Mog1/PsbP_a/b/a-sand"/>
</dbReference>
<keyword evidence="7" id="KW-0804">Transcription</keyword>
<dbReference type="Pfam" id="PF01789">
    <property type="entry name" value="PsbP"/>
    <property type="match status" value="1"/>
</dbReference>
<dbReference type="Gene3D" id="3.30.160.60">
    <property type="entry name" value="Classic Zinc Finger"/>
    <property type="match status" value="2"/>
</dbReference>
<dbReference type="GO" id="GO:0005509">
    <property type="term" value="F:calcium ion binding"/>
    <property type="evidence" value="ECO:0007669"/>
    <property type="project" value="InterPro"/>
</dbReference>